<feature type="transmembrane region" description="Helical" evidence="6">
    <location>
        <begin position="118"/>
        <end position="134"/>
    </location>
</feature>
<dbReference type="EMBL" id="ADLK01000008">
    <property type="protein sequence ID" value="KMW22770.1"/>
    <property type="molecule type" value="Genomic_DNA"/>
</dbReference>
<dbReference type="AlphaFoldDB" id="A0A0J9F3H5"/>
<dbReference type="Proteomes" id="UP000037392">
    <property type="component" value="Unassembled WGS sequence"/>
</dbReference>
<reference evidence="7 8" key="1">
    <citation type="submission" date="2011-04" db="EMBL/GenBank/DDBJ databases">
        <title>The Genome Sequence of Clostridium citroniae WAL-19142.</title>
        <authorList>
            <consortium name="The Broad Institute Genome Sequencing Platform"/>
            <person name="Earl A."/>
            <person name="Ward D."/>
            <person name="Feldgarden M."/>
            <person name="Gevers D."/>
            <person name="Warren Y.A."/>
            <person name="Tyrrell K.L."/>
            <person name="Citron D.M."/>
            <person name="Goldstein E.J."/>
            <person name="Daigneault M."/>
            <person name="Allen-Vercoe E."/>
            <person name="Young S.K."/>
            <person name="Zeng Q."/>
            <person name="Gargeya S."/>
            <person name="Fitzgerald M."/>
            <person name="Haas B."/>
            <person name="Abouelleil A."/>
            <person name="Alvarado L."/>
            <person name="Arachchi H.M."/>
            <person name="Berlin A."/>
            <person name="Brown A."/>
            <person name="Chapman S.B."/>
            <person name="Chen Z."/>
            <person name="Dunbar C."/>
            <person name="Freedman E."/>
            <person name="Gearin G."/>
            <person name="Gellesch M."/>
            <person name="Goldberg J."/>
            <person name="Griggs A."/>
            <person name="Gujja S."/>
            <person name="Heilman E.R."/>
            <person name="Heiman D."/>
            <person name="Howarth C."/>
            <person name="Larson L."/>
            <person name="Lui A."/>
            <person name="MacDonald P.J."/>
            <person name="Mehta T."/>
            <person name="Montmayeur A."/>
            <person name="Murphy C."/>
            <person name="Neiman D."/>
            <person name="Pearson M."/>
            <person name="Priest M."/>
            <person name="Roberts A."/>
            <person name="Saif S."/>
            <person name="Shea T."/>
            <person name="Shenoy N."/>
            <person name="Sisk P."/>
            <person name="Stolte C."/>
            <person name="Sykes S."/>
            <person name="White J."/>
            <person name="Yandava C."/>
            <person name="Wortman J."/>
            <person name="Nusbaum C."/>
            <person name="Birren B."/>
        </authorList>
    </citation>
    <scope>NUCLEOTIDE SEQUENCE [LARGE SCALE GENOMIC DNA]</scope>
    <source>
        <strain evidence="7 8">WAL-19142</strain>
    </source>
</reference>
<keyword evidence="3 6" id="KW-0812">Transmembrane</keyword>
<dbReference type="GeneID" id="93164752"/>
<keyword evidence="2" id="KW-1003">Cell membrane</keyword>
<dbReference type="InterPro" id="IPR001123">
    <property type="entry name" value="LeuE-type"/>
</dbReference>
<keyword evidence="5 6" id="KW-0472">Membrane</keyword>
<keyword evidence="4 6" id="KW-1133">Transmembrane helix</keyword>
<dbReference type="GO" id="GO:0005886">
    <property type="term" value="C:plasma membrane"/>
    <property type="evidence" value="ECO:0007669"/>
    <property type="project" value="UniProtKB-SubCell"/>
</dbReference>
<comment type="caution">
    <text evidence="7">The sequence shown here is derived from an EMBL/GenBank/DDBJ whole genome shotgun (WGS) entry which is preliminary data.</text>
</comment>
<evidence type="ECO:0000313" key="7">
    <source>
        <dbReference type="EMBL" id="KMW22770.1"/>
    </source>
</evidence>
<evidence type="ECO:0000256" key="5">
    <source>
        <dbReference type="ARBA" id="ARBA00023136"/>
    </source>
</evidence>
<evidence type="ECO:0000256" key="6">
    <source>
        <dbReference type="SAM" id="Phobius"/>
    </source>
</evidence>
<dbReference type="Pfam" id="PF01810">
    <property type="entry name" value="LysE"/>
    <property type="match status" value="1"/>
</dbReference>
<feature type="transmembrane region" description="Helical" evidence="6">
    <location>
        <begin position="7"/>
        <end position="30"/>
    </location>
</feature>
<feature type="transmembrane region" description="Helical" evidence="6">
    <location>
        <begin position="42"/>
        <end position="65"/>
    </location>
</feature>
<evidence type="ECO:0000256" key="4">
    <source>
        <dbReference type="ARBA" id="ARBA00022989"/>
    </source>
</evidence>
<proteinExistence type="predicted"/>
<name>A0A0J9F3H5_9FIRM</name>
<dbReference type="PANTHER" id="PTHR30086:SF20">
    <property type="entry name" value="ARGININE EXPORTER PROTEIN ARGO-RELATED"/>
    <property type="match status" value="1"/>
</dbReference>
<dbReference type="GO" id="GO:0033228">
    <property type="term" value="P:cysteine export across plasma membrane"/>
    <property type="evidence" value="ECO:0007669"/>
    <property type="project" value="TreeGrafter"/>
</dbReference>
<dbReference type="RefSeq" id="WP_048929439.1">
    <property type="nucleotide sequence ID" value="NZ_KQ235876.1"/>
</dbReference>
<evidence type="ECO:0000256" key="2">
    <source>
        <dbReference type="ARBA" id="ARBA00022475"/>
    </source>
</evidence>
<evidence type="ECO:0000256" key="3">
    <source>
        <dbReference type="ARBA" id="ARBA00022692"/>
    </source>
</evidence>
<sequence>MFHLYDFLIYCFITAYTPGANNLLSMSNAVRLGFRRSVSFNFGILAGFTIVMSVCTAFSATLYSFLPRIKIAMQILGAAYMLYLAWKVWKSSSELSADSGKEASFLSGMVLQFANPKIYIYAITAMSLYILPVFHSGAALIGFTVILSFIGASGSFVWALFGAAFYKFFSKHTMLVNIIMALLLVYCAASLFF</sequence>
<protein>
    <recommendedName>
        <fullName evidence="9">Cysteine/O-acetylserine efflux protein</fullName>
    </recommendedName>
</protein>
<accession>A0A0J9F3H5</accession>
<gene>
    <name evidence="7" type="ORF">HMPREF9470_01305</name>
</gene>
<evidence type="ECO:0000313" key="8">
    <source>
        <dbReference type="Proteomes" id="UP000037392"/>
    </source>
</evidence>
<feature type="transmembrane region" description="Helical" evidence="6">
    <location>
        <begin position="140"/>
        <end position="161"/>
    </location>
</feature>
<dbReference type="PATRIC" id="fig|742734.4.peg.1399"/>
<comment type="subcellular location">
    <subcellularLocation>
        <location evidence="1">Cell membrane</location>
        <topology evidence="1">Multi-pass membrane protein</topology>
    </subcellularLocation>
</comment>
<dbReference type="GO" id="GO:0015171">
    <property type="term" value="F:amino acid transmembrane transporter activity"/>
    <property type="evidence" value="ECO:0007669"/>
    <property type="project" value="TreeGrafter"/>
</dbReference>
<dbReference type="OrthoDB" id="198428at2"/>
<dbReference type="PANTHER" id="PTHR30086">
    <property type="entry name" value="ARGININE EXPORTER PROTEIN ARGO"/>
    <property type="match status" value="1"/>
</dbReference>
<organism evidence="7 8">
    <name type="scientific">[Clostridium] citroniae WAL-19142</name>
    <dbReference type="NCBI Taxonomy" id="742734"/>
    <lineage>
        <taxon>Bacteria</taxon>
        <taxon>Bacillati</taxon>
        <taxon>Bacillota</taxon>
        <taxon>Clostridia</taxon>
        <taxon>Lachnospirales</taxon>
        <taxon>Lachnospiraceae</taxon>
        <taxon>Enterocloster</taxon>
    </lineage>
</organism>
<feature type="transmembrane region" description="Helical" evidence="6">
    <location>
        <begin position="173"/>
        <end position="192"/>
    </location>
</feature>
<evidence type="ECO:0008006" key="9">
    <source>
        <dbReference type="Google" id="ProtNLM"/>
    </source>
</evidence>
<evidence type="ECO:0000256" key="1">
    <source>
        <dbReference type="ARBA" id="ARBA00004651"/>
    </source>
</evidence>